<gene>
    <name evidence="2" type="ORF">PM001_LOCUS22697</name>
</gene>
<evidence type="ECO:0000256" key="1">
    <source>
        <dbReference type="SAM" id="MobiDB-lite"/>
    </source>
</evidence>
<sequence>MAVSNSEQSRTSPPLNAPARRRFRRHGVGPRLVRLHAAAKRQSRGRDRWTQQSLFLANECAQLKPLMALETDTDIEKPFHCYLTWRWSLSSPSTGF</sequence>
<evidence type="ECO:0000313" key="2">
    <source>
        <dbReference type="EMBL" id="CAK7937547.1"/>
    </source>
</evidence>
<proteinExistence type="predicted"/>
<dbReference type="Proteomes" id="UP001162060">
    <property type="component" value="Unassembled WGS sequence"/>
</dbReference>
<organism evidence="2 3">
    <name type="scientific">Peronospora matthiolae</name>
    <dbReference type="NCBI Taxonomy" id="2874970"/>
    <lineage>
        <taxon>Eukaryota</taxon>
        <taxon>Sar</taxon>
        <taxon>Stramenopiles</taxon>
        <taxon>Oomycota</taxon>
        <taxon>Peronosporomycetes</taxon>
        <taxon>Peronosporales</taxon>
        <taxon>Peronosporaceae</taxon>
        <taxon>Peronospora</taxon>
    </lineage>
</organism>
<feature type="region of interest" description="Disordered" evidence="1">
    <location>
        <begin position="1"/>
        <end position="23"/>
    </location>
</feature>
<protein>
    <submittedName>
        <fullName evidence="2">Uncharacterized protein</fullName>
    </submittedName>
</protein>
<dbReference type="EMBL" id="CAKLBY020000227">
    <property type="protein sequence ID" value="CAK7937547.1"/>
    <property type="molecule type" value="Genomic_DNA"/>
</dbReference>
<name>A0AAV1UV56_9STRA</name>
<dbReference type="AlphaFoldDB" id="A0AAV1UV56"/>
<comment type="caution">
    <text evidence="2">The sequence shown here is derived from an EMBL/GenBank/DDBJ whole genome shotgun (WGS) entry which is preliminary data.</text>
</comment>
<accession>A0AAV1UV56</accession>
<feature type="compositionally biased region" description="Polar residues" evidence="1">
    <location>
        <begin position="1"/>
        <end position="14"/>
    </location>
</feature>
<reference evidence="2" key="1">
    <citation type="submission" date="2024-01" db="EMBL/GenBank/DDBJ databases">
        <authorList>
            <person name="Webb A."/>
        </authorList>
    </citation>
    <scope>NUCLEOTIDE SEQUENCE</scope>
    <source>
        <strain evidence="2">Pm1</strain>
    </source>
</reference>
<evidence type="ECO:0000313" key="3">
    <source>
        <dbReference type="Proteomes" id="UP001162060"/>
    </source>
</evidence>